<keyword evidence="8" id="KW-1185">Reference proteome</keyword>
<dbReference type="InterPro" id="IPR036759">
    <property type="entry name" value="TPK_catalytic_sf"/>
</dbReference>
<evidence type="ECO:0000256" key="2">
    <source>
        <dbReference type="ARBA" id="ARBA00022741"/>
    </source>
</evidence>
<comment type="similarity">
    <text evidence="5">Belongs to the archaeal 6-HMPDK family.</text>
</comment>
<dbReference type="GO" id="GO:0009229">
    <property type="term" value="P:thiamine diphosphate biosynthetic process"/>
    <property type="evidence" value="ECO:0007669"/>
    <property type="project" value="InterPro"/>
</dbReference>
<protein>
    <recommendedName>
        <fullName evidence="5">6-hydroxymethyl-7,8-dihydropterin pyrophosphokinase</fullName>
        <shortName evidence="5">HPPK</shortName>
        <ecNumber evidence="5">2.7.6.3</ecNumber>
    </recommendedName>
    <alternativeName>
        <fullName evidence="5">2-amino-4-hydroxy-6-hydroxymethyldihydropteridine pyrophosphokinase</fullName>
    </alternativeName>
    <alternativeName>
        <fullName evidence="5">6-hydroxymethyl-7,8-dihydropterin diphosphokinase</fullName>
        <shortName evidence="5">6-HMPDK</shortName>
    </alternativeName>
    <alternativeName>
        <fullName evidence="5">7,8-dihydro-6-hydroxymethylpterin diphosphokinase</fullName>
    </alternativeName>
    <alternativeName>
        <fullName evidence="5">7,8-dihydro-6-hydroxymethylpterin pyrophosphokinase</fullName>
        <shortName evidence="5">PPPK</shortName>
    </alternativeName>
</protein>
<dbReference type="SUPFAM" id="SSF63999">
    <property type="entry name" value="Thiamin pyrophosphokinase, catalytic domain"/>
    <property type="match status" value="1"/>
</dbReference>
<comment type="function">
    <text evidence="5">Catalyzes the transfer of diphosphate from ATP to 6-hydroxymethyl-7,8-dihydropterin (6-HMD), leading to 6-hydroxymethyl-7,8-dihydropterin diphosphate (6-HMDP).</text>
</comment>
<reference evidence="7 8" key="1">
    <citation type="journal article" date="2006" name="Proc. Natl. Acad. Sci. U.S.A.">
        <title>Genomic analysis of the uncultivated marine crenarchaeote Cenarchaeum symbiosum.</title>
        <authorList>
            <person name="Hallam S.J."/>
            <person name="Konstantinidis K.T."/>
            <person name="Putnam N."/>
            <person name="Schleper C."/>
            <person name="Watanabe Y."/>
            <person name="Sugahara J."/>
            <person name="Preston C."/>
            <person name="de la Torre J."/>
            <person name="Richardson P.M."/>
            <person name="DeLong E.F."/>
        </authorList>
    </citation>
    <scope>NUCLEOTIDE SEQUENCE [LARGE SCALE GENOMIC DNA]</scope>
    <source>
        <strain evidence="8">A</strain>
    </source>
</reference>
<feature type="domain" description="6-hydroxymethylpterin diphosphokinase MptE-like" evidence="6">
    <location>
        <begin position="47"/>
        <end position="181"/>
    </location>
</feature>
<dbReference type="GO" id="GO:0016301">
    <property type="term" value="F:kinase activity"/>
    <property type="evidence" value="ECO:0007669"/>
    <property type="project" value="UniProtKB-KW"/>
</dbReference>
<dbReference type="HOGENOM" id="CLU_093043_0_0_2"/>
<evidence type="ECO:0000313" key="8">
    <source>
        <dbReference type="Proteomes" id="UP000000758"/>
    </source>
</evidence>
<evidence type="ECO:0000259" key="6">
    <source>
        <dbReference type="Pfam" id="PF01973"/>
    </source>
</evidence>
<keyword evidence="3 5" id="KW-0418">Kinase</keyword>
<accession>A0RZ43</accession>
<comment type="catalytic activity">
    <reaction evidence="5">
        <text>6-hydroxymethyl-7,8-dihydropterin + ATP = (7,8-dihydropterin-6-yl)methyl diphosphate + AMP + H(+)</text>
        <dbReference type="Rhea" id="RHEA:11412"/>
        <dbReference type="ChEBI" id="CHEBI:15378"/>
        <dbReference type="ChEBI" id="CHEBI:30616"/>
        <dbReference type="ChEBI" id="CHEBI:44841"/>
        <dbReference type="ChEBI" id="CHEBI:72950"/>
        <dbReference type="ChEBI" id="CHEBI:456215"/>
        <dbReference type="EC" id="2.7.6.3"/>
    </reaction>
</comment>
<keyword evidence="5" id="KW-0460">Magnesium</keyword>
<organism evidence="7 8">
    <name type="scientific">Cenarchaeum symbiosum (strain A)</name>
    <dbReference type="NCBI Taxonomy" id="414004"/>
    <lineage>
        <taxon>Archaea</taxon>
        <taxon>Nitrososphaerota</taxon>
        <taxon>Candidatus Cenarchaeales</taxon>
        <taxon>Candidatus Cenarchaeaceae</taxon>
        <taxon>Candidatus Cenarchaeum</taxon>
    </lineage>
</organism>
<keyword evidence="1 5" id="KW-0808">Transferase</keyword>
<evidence type="ECO:0000313" key="7">
    <source>
        <dbReference type="EMBL" id="ABK78610.1"/>
    </source>
</evidence>
<comment type="cofactor">
    <cofactor evidence="5">
        <name>Mg(2+)</name>
        <dbReference type="ChEBI" id="CHEBI:18420"/>
    </cofactor>
</comment>
<dbReference type="PANTHER" id="PTHR39648">
    <property type="entry name" value="6-HYDROXYMETHYL-7,8-DIHYDROPTERIN PYROPHOSPHOKINASE"/>
    <property type="match status" value="1"/>
</dbReference>
<dbReference type="Pfam" id="PF01973">
    <property type="entry name" value="MptE-like"/>
    <property type="match status" value="1"/>
</dbReference>
<evidence type="ECO:0000256" key="1">
    <source>
        <dbReference type="ARBA" id="ARBA00022679"/>
    </source>
</evidence>
<dbReference type="EC" id="2.7.6.3" evidence="5"/>
<keyword evidence="4 5" id="KW-0067">ATP-binding</keyword>
<dbReference type="HAMAP" id="MF_02131">
    <property type="entry name" value="HMPDK_arch"/>
    <property type="match status" value="1"/>
</dbReference>
<evidence type="ECO:0000256" key="3">
    <source>
        <dbReference type="ARBA" id="ARBA00022777"/>
    </source>
</evidence>
<gene>
    <name evidence="5" type="primary">mptE</name>
    <name evidence="7" type="ordered locus">CENSYa_2006</name>
</gene>
<sequence>MIRGWAARYRGILAEFGYSAAQDRLSAKELDGIIGRPVPLGRIAGILRGKTVLVVGAGPSLHRALKVIPGLDLPIIASDGALRGLLDEGIMPDIITTDLDGDTKSLLRAGRSRIMIVHAHGDNIERLPMVRSFGNVLGTTQGRELGRLYNFGGFTDGDRAVFLAEALGARKIVLAGMDLGSRIGSLSDTRPADRATKIKKLKRARVLLEWLAGWSRATLYTTSGYIRGFERVRLPGLAP</sequence>
<dbReference type="KEGG" id="csy:CENSYa_2006"/>
<dbReference type="PATRIC" id="fig|414004.10.peg.1838"/>
<dbReference type="GO" id="GO:0004788">
    <property type="term" value="F:thiamine diphosphokinase activity"/>
    <property type="evidence" value="ECO:0007669"/>
    <property type="project" value="InterPro"/>
</dbReference>
<evidence type="ECO:0000256" key="5">
    <source>
        <dbReference type="HAMAP-Rule" id="MF_02131"/>
    </source>
</evidence>
<dbReference type="PANTHER" id="PTHR39648:SF1">
    <property type="entry name" value="6-HYDROXYMETHYL-7,8-DIHYDROPTERIN PYROPHOSPHOKINASE"/>
    <property type="match status" value="1"/>
</dbReference>
<dbReference type="InterPro" id="IPR027510">
    <property type="entry name" value="HMPDK_MptE"/>
</dbReference>
<dbReference type="GO" id="GO:0003848">
    <property type="term" value="F:2-amino-4-hydroxy-6-hydroxymethyldihydropteridine diphosphokinase activity"/>
    <property type="evidence" value="ECO:0007669"/>
    <property type="project" value="UniProtKB-UniRule"/>
</dbReference>
<dbReference type="EMBL" id="DP000238">
    <property type="protein sequence ID" value="ABK78610.1"/>
    <property type="molecule type" value="Genomic_DNA"/>
</dbReference>
<keyword evidence="2 5" id="KW-0547">Nucleotide-binding</keyword>
<name>A0RZ43_CENSY</name>
<dbReference type="Proteomes" id="UP000000758">
    <property type="component" value="Chromosome"/>
</dbReference>
<dbReference type="InterPro" id="IPR002826">
    <property type="entry name" value="MptE-like"/>
</dbReference>
<dbReference type="GO" id="GO:0000287">
    <property type="term" value="F:magnesium ion binding"/>
    <property type="evidence" value="ECO:0007669"/>
    <property type="project" value="UniProtKB-UniRule"/>
</dbReference>
<proteinExistence type="inferred from homology"/>
<dbReference type="GO" id="GO:0005524">
    <property type="term" value="F:ATP binding"/>
    <property type="evidence" value="ECO:0007669"/>
    <property type="project" value="UniProtKB-UniRule"/>
</dbReference>
<evidence type="ECO:0000256" key="4">
    <source>
        <dbReference type="ARBA" id="ARBA00022840"/>
    </source>
</evidence>
<dbReference type="AlphaFoldDB" id="A0RZ43"/>
<dbReference type="EnsemblBacteria" id="ABK78610">
    <property type="protein sequence ID" value="ABK78610"/>
    <property type="gene ID" value="CENSYa_2006"/>
</dbReference>
<dbReference type="STRING" id="414004.CENSYa_2006"/>